<protein>
    <submittedName>
        <fullName evidence="1">Uncharacterized protein</fullName>
    </submittedName>
</protein>
<dbReference type="AlphaFoldDB" id="A0A0V0SG28"/>
<dbReference type="EMBL" id="JYDL01000011">
    <property type="protein sequence ID" value="KRX25678.1"/>
    <property type="molecule type" value="Genomic_DNA"/>
</dbReference>
<sequence>MEIQCDENEQLYESHQSHRNYALVLYTVASRDRQSRRNYQNVSLKTKITTLRRYQLISNFVKKELGIQFQL</sequence>
<evidence type="ECO:0000313" key="2">
    <source>
        <dbReference type="Proteomes" id="UP000054630"/>
    </source>
</evidence>
<evidence type="ECO:0000313" key="1">
    <source>
        <dbReference type="EMBL" id="KRX25678.1"/>
    </source>
</evidence>
<dbReference type="Proteomes" id="UP000054630">
    <property type="component" value="Unassembled WGS sequence"/>
</dbReference>
<organism evidence="1 2">
    <name type="scientific">Trichinella nelsoni</name>
    <dbReference type="NCBI Taxonomy" id="6336"/>
    <lineage>
        <taxon>Eukaryota</taxon>
        <taxon>Metazoa</taxon>
        <taxon>Ecdysozoa</taxon>
        <taxon>Nematoda</taxon>
        <taxon>Enoplea</taxon>
        <taxon>Dorylaimia</taxon>
        <taxon>Trichinellida</taxon>
        <taxon>Trichinellidae</taxon>
        <taxon>Trichinella</taxon>
    </lineage>
</organism>
<comment type="caution">
    <text evidence="1">The sequence shown here is derived from an EMBL/GenBank/DDBJ whole genome shotgun (WGS) entry which is preliminary data.</text>
</comment>
<gene>
    <name evidence="1" type="ORF">T07_14891</name>
</gene>
<name>A0A0V0SG28_9BILA</name>
<accession>A0A0V0SG28</accession>
<reference evidence="1 2" key="1">
    <citation type="submission" date="2015-01" db="EMBL/GenBank/DDBJ databases">
        <title>Evolution of Trichinella species and genotypes.</title>
        <authorList>
            <person name="Korhonen P.K."/>
            <person name="Edoardo P."/>
            <person name="Giuseppe L.R."/>
            <person name="Gasser R.B."/>
        </authorList>
    </citation>
    <scope>NUCLEOTIDE SEQUENCE [LARGE SCALE GENOMIC DNA]</scope>
    <source>
        <strain evidence="1">ISS37</strain>
    </source>
</reference>
<dbReference type="OrthoDB" id="10378380at2759"/>
<proteinExistence type="predicted"/>
<keyword evidence="2" id="KW-1185">Reference proteome</keyword>